<keyword evidence="1" id="KW-0472">Membrane</keyword>
<protein>
    <recommendedName>
        <fullName evidence="4">Integral membrane protein</fullName>
    </recommendedName>
</protein>
<sequence>MTEKLLSPLRTRPWPERWLTRMLGAGVATGAYVICVPAGSVPVSVAGEVSGGGGVALAVILVFLAGYVGHRDDLAWPLLVVAVPPAVLMYVSFESEQPLAWAFATLVIGAGALIAAMVGRCFRPRCGEESADGLLCAAAGR</sequence>
<organism evidence="2 3">
    <name type="scientific">Streptomyces prunicolor</name>
    <dbReference type="NCBI Taxonomy" id="67348"/>
    <lineage>
        <taxon>Bacteria</taxon>
        <taxon>Bacillati</taxon>
        <taxon>Actinomycetota</taxon>
        <taxon>Actinomycetes</taxon>
        <taxon>Kitasatosporales</taxon>
        <taxon>Streptomycetaceae</taxon>
        <taxon>Streptomyces</taxon>
    </lineage>
</organism>
<reference evidence="2 3" key="1">
    <citation type="submission" date="2023-10" db="EMBL/GenBank/DDBJ databases">
        <title>Characterization of rhizosphere-enriched actinobacteria from wheat plants lab-grown on chernevaya soil.</title>
        <authorList>
            <person name="Tikhonova E.N."/>
            <person name="Konopkin A."/>
            <person name="Kravchenko I.K."/>
        </authorList>
    </citation>
    <scope>NUCLEOTIDE SEQUENCE [LARGE SCALE GENOMIC DNA]</scope>
    <source>
        <strain evidence="2 3">RR29</strain>
    </source>
</reference>
<gene>
    <name evidence="2" type="ORF">R5A26_32850</name>
</gene>
<feature type="transmembrane region" description="Helical" evidence="1">
    <location>
        <begin position="21"/>
        <end position="43"/>
    </location>
</feature>
<keyword evidence="1" id="KW-1133">Transmembrane helix</keyword>
<proteinExistence type="predicted"/>
<feature type="transmembrane region" description="Helical" evidence="1">
    <location>
        <begin position="49"/>
        <end position="67"/>
    </location>
</feature>
<comment type="caution">
    <text evidence="2">The sequence shown here is derived from an EMBL/GenBank/DDBJ whole genome shotgun (WGS) entry which is preliminary data.</text>
</comment>
<evidence type="ECO:0000256" key="1">
    <source>
        <dbReference type="SAM" id="Phobius"/>
    </source>
</evidence>
<dbReference type="RefSeq" id="WP_317774208.1">
    <property type="nucleotide sequence ID" value="NZ_JAWMAJ010000142.1"/>
</dbReference>
<evidence type="ECO:0000313" key="3">
    <source>
        <dbReference type="Proteomes" id="UP001187346"/>
    </source>
</evidence>
<evidence type="ECO:0000313" key="2">
    <source>
        <dbReference type="EMBL" id="MDV7220737.1"/>
    </source>
</evidence>
<dbReference type="Proteomes" id="UP001187346">
    <property type="component" value="Unassembled WGS sequence"/>
</dbReference>
<dbReference type="EMBL" id="JAWMAJ010000142">
    <property type="protein sequence ID" value="MDV7220737.1"/>
    <property type="molecule type" value="Genomic_DNA"/>
</dbReference>
<name>A0ABU4FJI1_9ACTN</name>
<feature type="transmembrane region" description="Helical" evidence="1">
    <location>
        <begin position="99"/>
        <end position="118"/>
    </location>
</feature>
<evidence type="ECO:0008006" key="4">
    <source>
        <dbReference type="Google" id="ProtNLM"/>
    </source>
</evidence>
<keyword evidence="1" id="KW-0812">Transmembrane</keyword>
<feature type="transmembrane region" description="Helical" evidence="1">
    <location>
        <begin position="74"/>
        <end position="93"/>
    </location>
</feature>
<keyword evidence="3" id="KW-1185">Reference proteome</keyword>
<accession>A0ABU4FJI1</accession>